<evidence type="ECO:0000256" key="1">
    <source>
        <dbReference type="SAM" id="MobiDB-lite"/>
    </source>
</evidence>
<dbReference type="AlphaFoldDB" id="A0A9Q5N6S8"/>
<protein>
    <submittedName>
        <fullName evidence="2">Uncharacterized protein</fullName>
    </submittedName>
</protein>
<dbReference type="Proteomes" id="UP000757232">
    <property type="component" value="Unassembled WGS sequence"/>
</dbReference>
<dbReference type="Pfam" id="PF13430">
    <property type="entry name" value="DUF4112"/>
    <property type="match status" value="1"/>
</dbReference>
<feature type="compositionally biased region" description="Basic residues" evidence="1">
    <location>
        <begin position="15"/>
        <end position="25"/>
    </location>
</feature>
<dbReference type="PANTHER" id="PTHR35519:SF2">
    <property type="entry name" value="PH DOMAIN PROTEIN"/>
    <property type="match status" value="1"/>
</dbReference>
<evidence type="ECO:0000313" key="3">
    <source>
        <dbReference type="Proteomes" id="UP000757232"/>
    </source>
</evidence>
<dbReference type="OrthoDB" id="2103474at2759"/>
<keyword evidence="3" id="KW-1185">Reference proteome</keyword>
<dbReference type="PANTHER" id="PTHR35519">
    <property type="entry name" value="MEMBRANE PROTEINS"/>
    <property type="match status" value="1"/>
</dbReference>
<comment type="caution">
    <text evidence="2">The sequence shown here is derived from an EMBL/GenBank/DDBJ whole genome shotgun (WGS) entry which is preliminary data.</text>
</comment>
<feature type="region of interest" description="Disordered" evidence="1">
    <location>
        <begin position="1"/>
        <end position="26"/>
    </location>
</feature>
<gene>
    <name evidence="2" type="ORF">A7U60_g3528</name>
</gene>
<accession>A0A9Q5N6S8</accession>
<organism evidence="2 3">
    <name type="scientific">Sanghuangporus baumii</name>
    <name type="common">Phellinus baumii</name>
    <dbReference type="NCBI Taxonomy" id="108892"/>
    <lineage>
        <taxon>Eukaryota</taxon>
        <taxon>Fungi</taxon>
        <taxon>Dikarya</taxon>
        <taxon>Basidiomycota</taxon>
        <taxon>Agaricomycotina</taxon>
        <taxon>Agaricomycetes</taxon>
        <taxon>Hymenochaetales</taxon>
        <taxon>Hymenochaetaceae</taxon>
        <taxon>Sanghuangporus</taxon>
    </lineage>
</organism>
<sequence length="201" mass="22504">MAIKSPAPRQPAAKGKSKKSGKRRKESILAKIARKLFKKKAEEASDKYEVANPMYEYNEEGREVERPLPHGLTQKEAKVLKQVRKNAYKLDYTGCCGCGCSCCGLRLGKTTMFGVIPALGPIIDVTLGVCKVNLKAQKVDLPCGVKLMLYVRHGISEIPGLVPFVGGLWIAWYKVNSRNSFAFERYLEERVRERRKLLGAE</sequence>
<name>A0A9Q5N6S8_SANBA</name>
<proteinExistence type="predicted"/>
<dbReference type="EMBL" id="LNZH02000158">
    <property type="protein sequence ID" value="OCB89327.1"/>
    <property type="molecule type" value="Genomic_DNA"/>
</dbReference>
<evidence type="ECO:0000313" key="2">
    <source>
        <dbReference type="EMBL" id="OCB89327.1"/>
    </source>
</evidence>
<reference evidence="2" key="1">
    <citation type="submission" date="2016-06" db="EMBL/GenBank/DDBJ databases">
        <title>Draft Genome sequence of the fungus Inonotus baumii.</title>
        <authorList>
            <person name="Zhu H."/>
            <person name="Lin W."/>
        </authorList>
    </citation>
    <scope>NUCLEOTIDE SEQUENCE</scope>
    <source>
        <strain evidence="2">821</strain>
    </source>
</reference>
<dbReference type="InterPro" id="IPR025187">
    <property type="entry name" value="DUF4112"/>
</dbReference>